<evidence type="ECO:0000256" key="2">
    <source>
        <dbReference type="ARBA" id="ARBA00022448"/>
    </source>
</evidence>
<evidence type="ECO:0000256" key="4">
    <source>
        <dbReference type="SAM" id="SignalP"/>
    </source>
</evidence>
<sequence>MKKHLLAFAVAALAATGAPAQANDTIAKVKASGVVTMGVRESSGALSYTLGDGKFAGYHVEVCQRIMAELEKQAGKKLEVKYAPVTSQNRIPLLQNGTVDIECGSTTNNATRAKDVSFLNTTFVEEVRIAVKANSGITSIAQLAGKNVATTTGTTSVQHLRKHERGANINFNEVFGKDHADSFLLLETGRADAFVMDGSILAGNIANAKNPNDFKIVGEVLSVEPIAIMIRKDDAAFKKLGNDVIAGMVKSGELAKIWDKWFVQPIPPKNTKVGLPVSESTKAAWANLNDKPMEDYAKK</sequence>
<dbReference type="InterPro" id="IPR001638">
    <property type="entry name" value="Solute-binding_3/MltF_N"/>
</dbReference>
<evidence type="ECO:0000313" key="6">
    <source>
        <dbReference type="EMBL" id="QJW85096.1"/>
    </source>
</evidence>
<proteinExistence type="inferred from homology"/>
<evidence type="ECO:0000256" key="1">
    <source>
        <dbReference type="ARBA" id="ARBA00010333"/>
    </source>
</evidence>
<dbReference type="Gene3D" id="3.40.190.10">
    <property type="entry name" value="Periplasmic binding protein-like II"/>
    <property type="match status" value="2"/>
</dbReference>
<dbReference type="PANTHER" id="PTHR30085:SF2">
    <property type="entry name" value="GLUTAMATE_ASPARTATE IMPORT SOLUTE-BINDING PROTEIN"/>
    <property type="match status" value="1"/>
</dbReference>
<evidence type="ECO:0000313" key="7">
    <source>
        <dbReference type="Proteomes" id="UP000500826"/>
    </source>
</evidence>
<dbReference type="CDD" id="cd13688">
    <property type="entry name" value="PBP2_GltI_DEBP"/>
    <property type="match status" value="1"/>
</dbReference>
<feature type="chain" id="PRO_5047348635" evidence="4">
    <location>
        <begin position="23"/>
        <end position="299"/>
    </location>
</feature>
<accession>A0ABX6P800</accession>
<evidence type="ECO:0000259" key="5">
    <source>
        <dbReference type="SMART" id="SM00062"/>
    </source>
</evidence>
<dbReference type="EMBL" id="CP053418">
    <property type="protein sequence ID" value="QJW85096.1"/>
    <property type="molecule type" value="Genomic_DNA"/>
</dbReference>
<name>A0ABX6P800_9BURK</name>
<evidence type="ECO:0000256" key="3">
    <source>
        <dbReference type="ARBA" id="ARBA00022729"/>
    </source>
</evidence>
<gene>
    <name evidence="6" type="ORF">HK414_21315</name>
</gene>
<dbReference type="Proteomes" id="UP000500826">
    <property type="component" value="Chromosome"/>
</dbReference>
<comment type="similarity">
    <text evidence="1">Belongs to the bacterial solute-binding protein 3 family.</text>
</comment>
<feature type="domain" description="Solute-binding protein family 3/N-terminal" evidence="5">
    <location>
        <begin position="34"/>
        <end position="265"/>
    </location>
</feature>
<dbReference type="Pfam" id="PF00497">
    <property type="entry name" value="SBP_bac_3"/>
    <property type="match status" value="1"/>
</dbReference>
<keyword evidence="7" id="KW-1185">Reference proteome</keyword>
<keyword evidence="3 4" id="KW-0732">Signal</keyword>
<dbReference type="SMART" id="SM00062">
    <property type="entry name" value="PBPb"/>
    <property type="match status" value="1"/>
</dbReference>
<organism evidence="6 7">
    <name type="scientific">Ramlibacter terrae</name>
    <dbReference type="NCBI Taxonomy" id="2732511"/>
    <lineage>
        <taxon>Bacteria</taxon>
        <taxon>Pseudomonadati</taxon>
        <taxon>Pseudomonadota</taxon>
        <taxon>Betaproteobacteria</taxon>
        <taxon>Burkholderiales</taxon>
        <taxon>Comamonadaceae</taxon>
        <taxon>Ramlibacter</taxon>
    </lineage>
</organism>
<dbReference type="SUPFAM" id="SSF53850">
    <property type="entry name" value="Periplasmic binding protein-like II"/>
    <property type="match status" value="1"/>
</dbReference>
<feature type="signal peptide" evidence="4">
    <location>
        <begin position="1"/>
        <end position="22"/>
    </location>
</feature>
<reference evidence="6 7" key="1">
    <citation type="submission" date="2020-05" db="EMBL/GenBank/DDBJ databases">
        <title>Ramlibacter rhizophilus sp. nov., isolated from rhizosphere soil of national flower Mugunghwa from South Korea.</title>
        <authorList>
            <person name="Zheng-Fei Y."/>
            <person name="Huan T."/>
        </authorList>
    </citation>
    <scope>NUCLEOTIDE SEQUENCE [LARGE SCALE GENOMIC DNA]</scope>
    <source>
        <strain evidence="6 7">H242</strain>
    </source>
</reference>
<dbReference type="PANTHER" id="PTHR30085">
    <property type="entry name" value="AMINO ACID ABC TRANSPORTER PERMEASE"/>
    <property type="match status" value="1"/>
</dbReference>
<protein>
    <submittedName>
        <fullName evidence="6">Amino acid ABC transporter substrate-binding protein</fullName>
    </submittedName>
</protein>
<keyword evidence="2" id="KW-0813">Transport</keyword>
<dbReference type="InterPro" id="IPR051455">
    <property type="entry name" value="Bact_solute-bind_prot3"/>
</dbReference>